<proteinExistence type="predicted"/>
<accession>A0A1H0M9S4</accession>
<protein>
    <submittedName>
        <fullName evidence="1">Uncharacterized protein</fullName>
    </submittedName>
</protein>
<keyword evidence="2" id="KW-1185">Reference proteome</keyword>
<organism evidence="1 2">
    <name type="scientific">Clostridium gasigenes</name>
    <dbReference type="NCBI Taxonomy" id="94869"/>
    <lineage>
        <taxon>Bacteria</taxon>
        <taxon>Bacillati</taxon>
        <taxon>Bacillota</taxon>
        <taxon>Clostridia</taxon>
        <taxon>Eubacteriales</taxon>
        <taxon>Clostridiaceae</taxon>
        <taxon>Clostridium</taxon>
    </lineage>
</organism>
<gene>
    <name evidence="1" type="ORF">SAMN04488529_101378</name>
</gene>
<evidence type="ECO:0000313" key="1">
    <source>
        <dbReference type="EMBL" id="SDO77173.1"/>
    </source>
</evidence>
<sequence length="34" mass="4048">MNSKSVGYYIYLNVANTKRPFFFTGFTLYEYNVV</sequence>
<reference evidence="1 2" key="1">
    <citation type="submission" date="2016-10" db="EMBL/GenBank/DDBJ databases">
        <authorList>
            <person name="de Groot N.N."/>
        </authorList>
    </citation>
    <scope>NUCLEOTIDE SEQUENCE [LARGE SCALE GENOMIC DNA]</scope>
    <source>
        <strain evidence="1 2">DSM 12272</strain>
    </source>
</reference>
<dbReference type="EMBL" id="FNJM01000001">
    <property type="protein sequence ID" value="SDO77173.1"/>
    <property type="molecule type" value="Genomic_DNA"/>
</dbReference>
<dbReference type="Proteomes" id="UP000198597">
    <property type="component" value="Unassembled WGS sequence"/>
</dbReference>
<evidence type="ECO:0000313" key="2">
    <source>
        <dbReference type="Proteomes" id="UP000198597"/>
    </source>
</evidence>
<dbReference type="AlphaFoldDB" id="A0A1H0M9S4"/>
<dbReference type="STRING" id="94869.SAMN04488529_101378"/>
<name>A0A1H0M9S4_9CLOT</name>